<feature type="chain" id="PRO_5002551936" description="Endoglucanase" evidence="9">
    <location>
        <begin position="27"/>
        <end position="467"/>
    </location>
</feature>
<dbReference type="InterPro" id="IPR018366">
    <property type="entry name" value="CBM2_CS"/>
</dbReference>
<dbReference type="Gene3D" id="3.20.20.80">
    <property type="entry name" value="Glycosidases"/>
    <property type="match status" value="1"/>
</dbReference>
<dbReference type="InterPro" id="IPR001547">
    <property type="entry name" value="Glyco_hydro_5"/>
</dbReference>
<dbReference type="Proteomes" id="UP000035352">
    <property type="component" value="Chromosome"/>
</dbReference>
<keyword evidence="2 7" id="KW-0378">Hydrolase</keyword>
<dbReference type="KEGG" id="pbh:AAW51_2245"/>
<dbReference type="Gene3D" id="2.60.40.290">
    <property type="match status" value="1"/>
</dbReference>
<gene>
    <name evidence="11" type="ORF">AAW51_2245</name>
</gene>
<dbReference type="GO" id="GO:0030247">
    <property type="term" value="F:polysaccharide binding"/>
    <property type="evidence" value="ECO:0007669"/>
    <property type="project" value="UniProtKB-UniRule"/>
</dbReference>
<evidence type="ECO:0000313" key="11">
    <source>
        <dbReference type="EMBL" id="AKJ28936.1"/>
    </source>
</evidence>
<name>A0A0G3BNK7_9BURK</name>
<dbReference type="PROSITE" id="PS00659">
    <property type="entry name" value="GLYCOSYL_HYDROL_F5"/>
    <property type="match status" value="1"/>
</dbReference>
<organism evidence="11 12">
    <name type="scientific">Caldimonas brevitalea</name>
    <dbReference type="NCBI Taxonomy" id="413882"/>
    <lineage>
        <taxon>Bacteria</taxon>
        <taxon>Pseudomonadati</taxon>
        <taxon>Pseudomonadota</taxon>
        <taxon>Betaproteobacteria</taxon>
        <taxon>Burkholderiales</taxon>
        <taxon>Sphaerotilaceae</taxon>
        <taxon>Caldimonas</taxon>
    </lineage>
</organism>
<keyword evidence="9" id="KW-0732">Signal</keyword>
<keyword evidence="6 7" id="KW-0624">Polysaccharide degradation</keyword>
<dbReference type="InterPro" id="IPR012291">
    <property type="entry name" value="CBM2_carb-bd_dom_sf"/>
</dbReference>
<proteinExistence type="inferred from homology"/>
<dbReference type="SMART" id="SM00637">
    <property type="entry name" value="CBD_II"/>
    <property type="match status" value="1"/>
</dbReference>
<evidence type="ECO:0000256" key="2">
    <source>
        <dbReference type="ARBA" id="ARBA00022801"/>
    </source>
</evidence>
<dbReference type="RefSeq" id="WP_047194693.1">
    <property type="nucleotide sequence ID" value="NZ_CP011371.1"/>
</dbReference>
<evidence type="ECO:0000256" key="5">
    <source>
        <dbReference type="ARBA" id="ARBA00023295"/>
    </source>
</evidence>
<dbReference type="Pfam" id="PF00553">
    <property type="entry name" value="CBM_2"/>
    <property type="match status" value="1"/>
</dbReference>
<dbReference type="InterPro" id="IPR001919">
    <property type="entry name" value="CBD2"/>
</dbReference>
<dbReference type="InterPro" id="IPR017853">
    <property type="entry name" value="GH"/>
</dbReference>
<evidence type="ECO:0000256" key="8">
    <source>
        <dbReference type="SAM" id="MobiDB-lite"/>
    </source>
</evidence>
<evidence type="ECO:0000256" key="4">
    <source>
        <dbReference type="ARBA" id="ARBA00023277"/>
    </source>
</evidence>
<dbReference type="InterPro" id="IPR018087">
    <property type="entry name" value="Glyco_hydro_5_CS"/>
</dbReference>
<feature type="region of interest" description="Disordered" evidence="8">
    <location>
        <begin position="370"/>
        <end position="392"/>
    </location>
</feature>
<evidence type="ECO:0000256" key="1">
    <source>
        <dbReference type="ARBA" id="ARBA00000966"/>
    </source>
</evidence>
<sequence>MRSRLRWAATAAVAATLTLAGPPASAFYVSDGQIYTDAGTRLTLKGVNWFGFETETRVVQGLWARNWKQMLDQMQSAGFNAVRIPVCPGSLRGEPVTSIDHELNPDLQGLNSLQVLDKLVAEMDRRGMYVLIDHHRPDCQAISELWYVPGYTEAQWIADLRAVAKRYKGYRHFLGLDLKNEPHGSATWGTGNTATDWNLAAERASKAVLAEAPNTLVFVEGIGGQSHCSTTPGWWWGGNLEPLACTGLDIPLNRLVLSPHVYGPDVAHQSYFDAGDFPNNLPAVWEAHFGRFANQGYAMAIGETGGQYGTGQAKDKAFQDTLFAWLKRKGIRNLFYWSWNPNSGDTGGILKDDWVSLREDKLALLRSFWDAAGEPPPPPPPPPPGSVTTQLTKSKDWGSGYCASVDVRNGGRSAVRWQAQLTIEGRAVNVWNAQWSQQGQTLTASGVGWNASVPAGGTVQFGFCADR</sequence>
<evidence type="ECO:0000256" key="6">
    <source>
        <dbReference type="ARBA" id="ARBA00023326"/>
    </source>
</evidence>
<keyword evidence="12" id="KW-1185">Reference proteome</keyword>
<protein>
    <recommendedName>
        <fullName evidence="7">Endoglucanase</fullName>
        <ecNumber evidence="7">3.2.1.4</ecNumber>
    </recommendedName>
</protein>
<dbReference type="SUPFAM" id="SSF51445">
    <property type="entry name" value="(Trans)glycosidases"/>
    <property type="match status" value="1"/>
</dbReference>
<keyword evidence="3 7" id="KW-0136">Cellulose degradation</keyword>
<dbReference type="STRING" id="413882.AAW51_2245"/>
<evidence type="ECO:0000259" key="10">
    <source>
        <dbReference type="PROSITE" id="PS51173"/>
    </source>
</evidence>
<evidence type="ECO:0000256" key="7">
    <source>
        <dbReference type="RuleBase" id="RU361153"/>
    </source>
</evidence>
<feature type="signal peptide" evidence="9">
    <location>
        <begin position="1"/>
        <end position="26"/>
    </location>
</feature>
<dbReference type="InterPro" id="IPR008965">
    <property type="entry name" value="CBM2/CBM3_carb-bd_dom_sf"/>
</dbReference>
<dbReference type="PATRIC" id="fig|413882.6.peg.2352"/>
<comment type="catalytic activity">
    <reaction evidence="1 7">
        <text>Endohydrolysis of (1-&gt;4)-beta-D-glucosidic linkages in cellulose, lichenin and cereal beta-D-glucans.</text>
        <dbReference type="EC" id="3.2.1.4"/>
    </reaction>
</comment>
<dbReference type="PROSITE" id="PS51173">
    <property type="entry name" value="CBM2"/>
    <property type="match status" value="1"/>
</dbReference>
<feature type="domain" description="CBM2" evidence="10">
    <location>
        <begin position="378"/>
        <end position="467"/>
    </location>
</feature>
<dbReference type="SUPFAM" id="SSF49384">
    <property type="entry name" value="Carbohydrate-binding domain"/>
    <property type="match status" value="1"/>
</dbReference>
<dbReference type="PANTHER" id="PTHR35923">
    <property type="entry name" value="MAJOR EXTRACELLULAR ENDOGLUCANASE"/>
    <property type="match status" value="1"/>
</dbReference>
<dbReference type="PANTHER" id="PTHR35923:SF2">
    <property type="entry name" value="ENDOGLUCANASE"/>
    <property type="match status" value="1"/>
</dbReference>
<reference evidence="11 12" key="1">
    <citation type="submission" date="2015-05" db="EMBL/GenBank/DDBJ databases">
        <authorList>
            <person name="Tang B."/>
            <person name="Yu Y."/>
        </authorList>
    </citation>
    <scope>NUCLEOTIDE SEQUENCE [LARGE SCALE GENOMIC DNA]</scope>
    <source>
        <strain evidence="11 12">DSM 7029</strain>
    </source>
</reference>
<dbReference type="EMBL" id="CP011371">
    <property type="protein sequence ID" value="AKJ28936.1"/>
    <property type="molecule type" value="Genomic_DNA"/>
</dbReference>
<evidence type="ECO:0000256" key="9">
    <source>
        <dbReference type="SAM" id="SignalP"/>
    </source>
</evidence>
<evidence type="ECO:0000256" key="3">
    <source>
        <dbReference type="ARBA" id="ARBA00023001"/>
    </source>
</evidence>
<dbReference type="GO" id="GO:0030245">
    <property type="term" value="P:cellulose catabolic process"/>
    <property type="evidence" value="ECO:0007669"/>
    <property type="project" value="UniProtKB-KW"/>
</dbReference>
<evidence type="ECO:0000313" key="12">
    <source>
        <dbReference type="Proteomes" id="UP000035352"/>
    </source>
</evidence>
<keyword evidence="4 7" id="KW-0119">Carbohydrate metabolism</keyword>
<dbReference type="PROSITE" id="PS00561">
    <property type="entry name" value="CBM2_A"/>
    <property type="match status" value="1"/>
</dbReference>
<dbReference type="Pfam" id="PF00150">
    <property type="entry name" value="Cellulase"/>
    <property type="match status" value="1"/>
</dbReference>
<comment type="similarity">
    <text evidence="7">Belongs to the glycosyl hydrolase 5 (cellulase A) family.</text>
</comment>
<dbReference type="GO" id="GO:0008810">
    <property type="term" value="F:cellulase activity"/>
    <property type="evidence" value="ECO:0007669"/>
    <property type="project" value="UniProtKB-EC"/>
</dbReference>
<dbReference type="AlphaFoldDB" id="A0A0G3BNK7"/>
<keyword evidence="5 7" id="KW-0326">Glycosidase</keyword>
<dbReference type="EC" id="3.2.1.4" evidence="7"/>
<accession>A0A0G3BNK7</accession>
<dbReference type="OrthoDB" id="1153097at2"/>
<feature type="compositionally biased region" description="Pro residues" evidence="8">
    <location>
        <begin position="374"/>
        <end position="385"/>
    </location>
</feature>